<keyword evidence="8 13" id="KW-0808">Transferase</keyword>
<evidence type="ECO:0000256" key="6">
    <source>
        <dbReference type="ARBA" id="ARBA00016471"/>
    </source>
</evidence>
<feature type="binding site" evidence="13 14">
    <location>
        <begin position="59"/>
        <end position="62"/>
    </location>
    <ligand>
        <name>substrate</name>
    </ligand>
</feature>
<reference evidence="17 18" key="1">
    <citation type="submission" date="2014-06" db="EMBL/GenBank/DDBJ databases">
        <title>Draft genome sequence of the putrescine producing strain Lactococcus lactis subsp cremoris GE214.</title>
        <authorList>
            <person name="Ladero V."/>
            <person name="Linares D.M."/>
            <person name="del Rio B."/>
            <person name="Mayo B."/>
            <person name="Martin M.C."/>
            <person name="Fernandez M."/>
            <person name="Alvarez M.A."/>
        </authorList>
    </citation>
    <scope>NUCLEOTIDE SEQUENCE [LARGE SCALE GENOMIC DNA]</scope>
    <source>
        <strain evidence="17 18">GE214</strain>
    </source>
</reference>
<dbReference type="RefSeq" id="WP_042748345.1">
    <property type="nucleotide sequence ID" value="NZ_AZSI01000048.1"/>
</dbReference>
<keyword evidence="12 13" id="KW-0324">Glycolysis</keyword>
<evidence type="ECO:0000313" key="17">
    <source>
        <dbReference type="EMBL" id="KEY62327.1"/>
    </source>
</evidence>
<keyword evidence="11 13" id="KW-0067">ATP-binding</keyword>
<dbReference type="EC" id="2.7.2.3" evidence="5 13"/>
<dbReference type="Pfam" id="PF00162">
    <property type="entry name" value="PGK"/>
    <property type="match status" value="1"/>
</dbReference>
<dbReference type="PIRSF" id="PIRSF000724">
    <property type="entry name" value="Pgk"/>
    <property type="match status" value="1"/>
</dbReference>
<evidence type="ECO:0000256" key="9">
    <source>
        <dbReference type="ARBA" id="ARBA00022741"/>
    </source>
</evidence>
<evidence type="ECO:0000256" key="2">
    <source>
        <dbReference type="ARBA" id="ARBA00004496"/>
    </source>
</evidence>
<feature type="binding site" evidence="13">
    <location>
        <position position="36"/>
    </location>
    <ligand>
        <name>substrate</name>
    </ligand>
</feature>
<dbReference type="GO" id="GO:0004618">
    <property type="term" value="F:phosphoglycerate kinase activity"/>
    <property type="evidence" value="ECO:0007669"/>
    <property type="project" value="UniProtKB-UniRule"/>
</dbReference>
<organism evidence="17 18">
    <name type="scientific">Lactococcus cremoris subsp. cremoris GE214</name>
    <dbReference type="NCBI Taxonomy" id="1415168"/>
    <lineage>
        <taxon>Bacteria</taxon>
        <taxon>Bacillati</taxon>
        <taxon>Bacillota</taxon>
        <taxon>Bacilli</taxon>
        <taxon>Lactobacillales</taxon>
        <taxon>Streptococcaceae</taxon>
        <taxon>Lactococcus</taxon>
        <taxon>Lactococcus cremoris subsp. cremoris</taxon>
    </lineage>
</organism>
<dbReference type="FunFam" id="3.40.50.1260:FF:000001">
    <property type="entry name" value="Phosphoglycerate kinase"/>
    <property type="match status" value="1"/>
</dbReference>
<dbReference type="GO" id="GO:0006094">
    <property type="term" value="P:gluconeogenesis"/>
    <property type="evidence" value="ECO:0007669"/>
    <property type="project" value="TreeGrafter"/>
</dbReference>
<evidence type="ECO:0000256" key="12">
    <source>
        <dbReference type="ARBA" id="ARBA00023152"/>
    </source>
</evidence>
<keyword evidence="7 13" id="KW-0963">Cytoplasm</keyword>
<dbReference type="InterPro" id="IPR015824">
    <property type="entry name" value="Phosphoglycerate_kinase_N"/>
</dbReference>
<dbReference type="PANTHER" id="PTHR11406">
    <property type="entry name" value="PHOSPHOGLYCERATE KINASE"/>
    <property type="match status" value="1"/>
</dbReference>
<evidence type="ECO:0000256" key="7">
    <source>
        <dbReference type="ARBA" id="ARBA00022490"/>
    </source>
</evidence>
<dbReference type="PRINTS" id="PR00477">
    <property type="entry name" value="PHGLYCKINASE"/>
</dbReference>
<feature type="binding site" evidence="14">
    <location>
        <position position="119"/>
    </location>
    <ligand>
        <name>(2R)-3-phosphoglycerate</name>
        <dbReference type="ChEBI" id="CHEBI:58272"/>
    </ligand>
</feature>
<evidence type="ECO:0000256" key="1">
    <source>
        <dbReference type="ARBA" id="ARBA00000642"/>
    </source>
</evidence>
<gene>
    <name evidence="13" type="primary">pgk</name>
    <name evidence="17" type="ORF">U725_01486</name>
</gene>
<feature type="binding site" evidence="14">
    <location>
        <position position="157"/>
    </location>
    <ligand>
        <name>(2R)-3-phosphoglycerate</name>
        <dbReference type="ChEBI" id="CHEBI:58272"/>
    </ligand>
</feature>
<dbReference type="GO" id="GO:0005829">
    <property type="term" value="C:cytosol"/>
    <property type="evidence" value="ECO:0007669"/>
    <property type="project" value="TreeGrafter"/>
</dbReference>
<evidence type="ECO:0000313" key="18">
    <source>
        <dbReference type="Proteomes" id="UP000028401"/>
    </source>
</evidence>
<feature type="binding site" evidence="13 15">
    <location>
        <position position="208"/>
    </location>
    <ligand>
        <name>ATP</name>
        <dbReference type="ChEBI" id="CHEBI:30616"/>
    </ligand>
</feature>
<dbReference type="InterPro" id="IPR015911">
    <property type="entry name" value="Phosphoglycerate_kinase_CS"/>
</dbReference>
<comment type="similarity">
    <text evidence="4 13 16">Belongs to the phosphoglycerate kinase family.</text>
</comment>
<dbReference type="GO" id="GO:0009986">
    <property type="term" value="C:cell surface"/>
    <property type="evidence" value="ECO:0007669"/>
    <property type="project" value="UniProtKB-ARBA"/>
</dbReference>
<evidence type="ECO:0000256" key="13">
    <source>
        <dbReference type="HAMAP-Rule" id="MF_00145"/>
    </source>
</evidence>
<comment type="caution">
    <text evidence="17">The sequence shown here is derived from an EMBL/GenBank/DDBJ whole genome shotgun (WGS) entry which is preliminary data.</text>
</comment>
<dbReference type="InterPro" id="IPR036043">
    <property type="entry name" value="Phosphoglycerate_kinase_sf"/>
</dbReference>
<dbReference type="SUPFAM" id="SSF53748">
    <property type="entry name" value="Phosphoglycerate kinase"/>
    <property type="match status" value="1"/>
</dbReference>
<dbReference type="UniPathway" id="UPA00109">
    <property type="reaction ID" value="UER00185"/>
</dbReference>
<comment type="subunit">
    <text evidence="13">Monomer.</text>
</comment>
<evidence type="ECO:0000256" key="4">
    <source>
        <dbReference type="ARBA" id="ARBA00008982"/>
    </source>
</evidence>
<comment type="pathway">
    <text evidence="3 13">Carbohydrate degradation; glycolysis; pyruvate from D-glyceraldehyde 3-phosphate: step 2/5.</text>
</comment>
<feature type="binding site" evidence="13">
    <location>
        <position position="157"/>
    </location>
    <ligand>
        <name>substrate</name>
    </ligand>
</feature>
<evidence type="ECO:0000256" key="16">
    <source>
        <dbReference type="RuleBase" id="RU000532"/>
    </source>
</evidence>
<feature type="binding site" evidence="13 15">
    <location>
        <position position="296"/>
    </location>
    <ligand>
        <name>ATP</name>
        <dbReference type="ChEBI" id="CHEBI:30616"/>
    </ligand>
</feature>
<evidence type="ECO:0000256" key="8">
    <source>
        <dbReference type="ARBA" id="ARBA00022679"/>
    </source>
</evidence>
<evidence type="ECO:0000256" key="3">
    <source>
        <dbReference type="ARBA" id="ARBA00004838"/>
    </source>
</evidence>
<protein>
    <recommendedName>
        <fullName evidence="6 13">Phosphoglycerate kinase</fullName>
        <ecNumber evidence="5 13">2.7.2.3</ecNumber>
    </recommendedName>
</protein>
<dbReference type="InterPro" id="IPR001576">
    <property type="entry name" value="Phosphoglycerate_kinase"/>
</dbReference>
<evidence type="ECO:0000256" key="5">
    <source>
        <dbReference type="ARBA" id="ARBA00013061"/>
    </source>
</evidence>
<name>A0A084AAJ8_LACLC</name>
<evidence type="ECO:0000256" key="11">
    <source>
        <dbReference type="ARBA" id="ARBA00022840"/>
    </source>
</evidence>
<dbReference type="FunFam" id="3.40.50.1260:FF:000008">
    <property type="entry name" value="Phosphoglycerate kinase"/>
    <property type="match status" value="1"/>
</dbReference>
<keyword evidence="10 13" id="KW-0418">Kinase</keyword>
<feature type="binding site" evidence="13 15">
    <location>
        <begin position="354"/>
        <end position="357"/>
    </location>
    <ligand>
        <name>ATP</name>
        <dbReference type="ChEBI" id="CHEBI:30616"/>
    </ligand>
</feature>
<accession>A0A084AAJ8</accession>
<comment type="subcellular location">
    <subcellularLocation>
        <location evidence="2 13">Cytoplasm</location>
    </subcellularLocation>
</comment>
<dbReference type="PATRIC" id="fig|1415168.3.peg.1552"/>
<dbReference type="HAMAP" id="MF_00145">
    <property type="entry name" value="Phosphoglyc_kinase"/>
    <property type="match status" value="1"/>
</dbReference>
<comment type="catalytic activity">
    <reaction evidence="1 13 16">
        <text>(2R)-3-phosphoglycerate + ATP = (2R)-3-phospho-glyceroyl phosphate + ADP</text>
        <dbReference type="Rhea" id="RHEA:14801"/>
        <dbReference type="ChEBI" id="CHEBI:30616"/>
        <dbReference type="ChEBI" id="CHEBI:57604"/>
        <dbReference type="ChEBI" id="CHEBI:58272"/>
        <dbReference type="ChEBI" id="CHEBI:456216"/>
        <dbReference type="EC" id="2.7.2.3"/>
    </reaction>
</comment>
<evidence type="ECO:0000256" key="10">
    <source>
        <dbReference type="ARBA" id="ARBA00022777"/>
    </source>
</evidence>
<feature type="binding site" evidence="14">
    <location>
        <position position="36"/>
    </location>
    <ligand>
        <name>(2R)-3-phosphoglycerate</name>
        <dbReference type="ChEBI" id="CHEBI:58272"/>
    </ligand>
</feature>
<dbReference type="AlphaFoldDB" id="A0A084AAJ8"/>
<dbReference type="GO" id="GO:0005524">
    <property type="term" value="F:ATP binding"/>
    <property type="evidence" value="ECO:0007669"/>
    <property type="project" value="UniProtKB-KW"/>
</dbReference>
<dbReference type="PANTHER" id="PTHR11406:SF23">
    <property type="entry name" value="PHOSPHOGLYCERATE KINASE 1, CHLOROPLASTIC-RELATED"/>
    <property type="match status" value="1"/>
</dbReference>
<feature type="binding site" evidence="13 15">
    <location>
        <position position="327"/>
    </location>
    <ligand>
        <name>ATP</name>
        <dbReference type="ChEBI" id="CHEBI:30616"/>
    </ligand>
</feature>
<dbReference type="Gene3D" id="3.40.50.1260">
    <property type="entry name" value="Phosphoglycerate kinase, N-terminal domain"/>
    <property type="match status" value="2"/>
</dbReference>
<dbReference type="Proteomes" id="UP000028401">
    <property type="component" value="Unassembled WGS sequence"/>
</dbReference>
<evidence type="ECO:0000256" key="14">
    <source>
        <dbReference type="PIRSR" id="PIRSR000724-1"/>
    </source>
</evidence>
<dbReference type="GO" id="GO:0006096">
    <property type="term" value="P:glycolytic process"/>
    <property type="evidence" value="ECO:0007669"/>
    <property type="project" value="UniProtKB-UniRule"/>
</dbReference>
<feature type="binding site" evidence="13">
    <location>
        <position position="119"/>
    </location>
    <ligand>
        <name>substrate</name>
    </ligand>
</feature>
<dbReference type="GO" id="GO:0043531">
    <property type="term" value="F:ADP binding"/>
    <property type="evidence" value="ECO:0007669"/>
    <property type="project" value="TreeGrafter"/>
</dbReference>
<sequence length="398" mass="42106">MAKLTVKDVELKGKKVLVRVDFNVPIKDGVITNDNRITAALPTIKYILEQGGRAVLFSHLGRVKEESDKAGKSLAPVAKALSEKLGQDVVFPGATRGAELEAAINELKDGEILLVENTRFEDIDGKKESKNDPELGKYWASLGDGIFVNDAFGTAHRAHASNVGISANVEKAVAGFLLENEIAYIQEAVEAPERPFVAILGGSKVSDKIGVIENLLSKADKVIIGGGMAYTFLKAQGYQIGTSLVEDDKLDLAKELLEKAAGKLILPLDHKVANAFAGYTEVKETADQNIPAGFMGLDVANKTIADYNTQLEGAKTVVWNGPVGVFENPDFQAGTVGLMEAIVKQPGVKSIIGGGDSAAAAINLGYAEKFSWISTGGGASMELLEGKVLPGLAALTEK</sequence>
<proteinExistence type="inferred from homology"/>
<dbReference type="EMBL" id="AZSI01000048">
    <property type="protein sequence ID" value="KEY62327.1"/>
    <property type="molecule type" value="Genomic_DNA"/>
</dbReference>
<keyword evidence="9 13" id="KW-0547">Nucleotide-binding</keyword>
<evidence type="ECO:0000256" key="15">
    <source>
        <dbReference type="PIRSR" id="PIRSR000724-2"/>
    </source>
</evidence>
<dbReference type="PROSITE" id="PS00111">
    <property type="entry name" value="PGLYCERATE_KINASE"/>
    <property type="match status" value="1"/>
</dbReference>
<feature type="binding site" evidence="13 14">
    <location>
        <begin position="21"/>
        <end position="23"/>
    </location>
    <ligand>
        <name>substrate</name>
    </ligand>
</feature>